<sequence length="53" mass="5963">MSKIINKNSNTTEAYVQFNKKGRALAKVAFHNVLKPTLTKISALDKMTRTIVK</sequence>
<gene>
    <name evidence="1" type="ORF">COLO4_29899</name>
</gene>
<accession>A0A1R3HCK2</accession>
<keyword evidence="2" id="KW-1185">Reference proteome</keyword>
<reference evidence="2" key="1">
    <citation type="submission" date="2013-09" db="EMBL/GenBank/DDBJ databases">
        <title>Corchorus olitorius genome sequencing.</title>
        <authorList>
            <person name="Alam M."/>
            <person name="Haque M.S."/>
            <person name="Islam M.S."/>
            <person name="Emdad E.M."/>
            <person name="Islam M.M."/>
            <person name="Ahmed B."/>
            <person name="Halim A."/>
            <person name="Hossen Q.M.M."/>
            <person name="Hossain M.Z."/>
            <person name="Ahmed R."/>
            <person name="Khan M.M."/>
            <person name="Islam R."/>
            <person name="Rashid M.M."/>
            <person name="Khan S.A."/>
            <person name="Rahman M.S."/>
            <person name="Alam M."/>
            <person name="Yahiya A.S."/>
            <person name="Khan M.S."/>
            <person name="Azam M.S."/>
            <person name="Haque T."/>
            <person name="Lashkar M.Z.H."/>
            <person name="Akhand A.I."/>
            <person name="Morshed G."/>
            <person name="Roy S."/>
            <person name="Uddin K.S."/>
            <person name="Rabeya T."/>
            <person name="Hossain A.S."/>
            <person name="Chowdhury A."/>
            <person name="Snigdha A.R."/>
            <person name="Mortoza M.S."/>
            <person name="Matin S.A."/>
            <person name="Hoque S.M.E."/>
            <person name="Islam M.K."/>
            <person name="Roy D.K."/>
            <person name="Haider R."/>
            <person name="Moosa M.M."/>
            <person name="Elias S.M."/>
            <person name="Hasan A.M."/>
            <person name="Jahan S."/>
            <person name="Shafiuddin M."/>
            <person name="Mahmood N."/>
            <person name="Shommy N.S."/>
        </authorList>
    </citation>
    <scope>NUCLEOTIDE SEQUENCE [LARGE SCALE GENOMIC DNA]</scope>
    <source>
        <strain evidence="2">cv. O-4</strain>
    </source>
</reference>
<evidence type="ECO:0000313" key="2">
    <source>
        <dbReference type="Proteomes" id="UP000187203"/>
    </source>
</evidence>
<dbReference type="Proteomes" id="UP000187203">
    <property type="component" value="Unassembled WGS sequence"/>
</dbReference>
<organism evidence="1 2">
    <name type="scientific">Corchorus olitorius</name>
    <dbReference type="NCBI Taxonomy" id="93759"/>
    <lineage>
        <taxon>Eukaryota</taxon>
        <taxon>Viridiplantae</taxon>
        <taxon>Streptophyta</taxon>
        <taxon>Embryophyta</taxon>
        <taxon>Tracheophyta</taxon>
        <taxon>Spermatophyta</taxon>
        <taxon>Magnoliopsida</taxon>
        <taxon>eudicotyledons</taxon>
        <taxon>Gunneridae</taxon>
        <taxon>Pentapetalae</taxon>
        <taxon>rosids</taxon>
        <taxon>malvids</taxon>
        <taxon>Malvales</taxon>
        <taxon>Malvaceae</taxon>
        <taxon>Grewioideae</taxon>
        <taxon>Apeibeae</taxon>
        <taxon>Corchorus</taxon>
    </lineage>
</organism>
<dbReference type="AlphaFoldDB" id="A0A1R3HCK2"/>
<comment type="caution">
    <text evidence="1">The sequence shown here is derived from an EMBL/GenBank/DDBJ whole genome shotgun (WGS) entry which is preliminary data.</text>
</comment>
<proteinExistence type="predicted"/>
<dbReference type="EMBL" id="AWUE01020447">
    <property type="protein sequence ID" value="OMO68088.1"/>
    <property type="molecule type" value="Genomic_DNA"/>
</dbReference>
<name>A0A1R3HCK2_9ROSI</name>
<protein>
    <submittedName>
        <fullName evidence="1">Uncharacterized protein</fullName>
    </submittedName>
</protein>
<evidence type="ECO:0000313" key="1">
    <source>
        <dbReference type="EMBL" id="OMO68088.1"/>
    </source>
</evidence>